<feature type="compositionally biased region" description="Polar residues" evidence="1">
    <location>
        <begin position="519"/>
        <end position="536"/>
    </location>
</feature>
<dbReference type="InterPro" id="IPR013226">
    <property type="entry name" value="Pal1"/>
</dbReference>
<evidence type="ECO:0008006" key="4">
    <source>
        <dbReference type="Google" id="ProtNLM"/>
    </source>
</evidence>
<feature type="region of interest" description="Disordered" evidence="1">
    <location>
        <begin position="340"/>
        <end position="590"/>
    </location>
</feature>
<dbReference type="Proteomes" id="UP000281468">
    <property type="component" value="Unassembled WGS sequence"/>
</dbReference>
<reference evidence="2 3" key="1">
    <citation type="journal article" date="2018" name="BMC Genomics">
        <title>Genomic evidence for intraspecific hybridization in a clonal and extremely halotolerant yeast.</title>
        <authorList>
            <person name="Gostincar C."/>
            <person name="Stajich J.E."/>
            <person name="Zupancic J."/>
            <person name="Zalar P."/>
            <person name="Gunde-Cimerman N."/>
        </authorList>
    </citation>
    <scope>NUCLEOTIDE SEQUENCE [LARGE SCALE GENOMIC DNA]</scope>
    <source>
        <strain evidence="2 3">EXF-171</strain>
    </source>
</reference>
<dbReference type="EMBL" id="QWIQ01001303">
    <property type="protein sequence ID" value="RMY67056.1"/>
    <property type="molecule type" value="Genomic_DNA"/>
</dbReference>
<feature type="compositionally biased region" description="Basic and acidic residues" evidence="1">
    <location>
        <begin position="473"/>
        <end position="495"/>
    </location>
</feature>
<feature type="compositionally biased region" description="Gly residues" evidence="1">
    <location>
        <begin position="562"/>
        <end position="571"/>
    </location>
</feature>
<feature type="compositionally biased region" description="Basic residues" evidence="1">
    <location>
        <begin position="576"/>
        <end position="590"/>
    </location>
</feature>
<feature type="compositionally biased region" description="Polar residues" evidence="1">
    <location>
        <begin position="14"/>
        <end position="37"/>
    </location>
</feature>
<feature type="region of interest" description="Disordered" evidence="1">
    <location>
        <begin position="1"/>
        <end position="87"/>
    </location>
</feature>
<protein>
    <recommendedName>
        <fullName evidence="4">Pal1 cell morphology protein</fullName>
    </recommendedName>
</protein>
<dbReference type="VEuPathDB" id="FungiDB:BTJ68_07566"/>
<organism evidence="2 3">
    <name type="scientific">Hortaea werneckii</name>
    <name type="common">Black yeast</name>
    <name type="synonym">Cladosporium werneckii</name>
    <dbReference type="NCBI Taxonomy" id="91943"/>
    <lineage>
        <taxon>Eukaryota</taxon>
        <taxon>Fungi</taxon>
        <taxon>Dikarya</taxon>
        <taxon>Ascomycota</taxon>
        <taxon>Pezizomycotina</taxon>
        <taxon>Dothideomycetes</taxon>
        <taxon>Dothideomycetidae</taxon>
        <taxon>Mycosphaerellales</taxon>
        <taxon>Teratosphaeriaceae</taxon>
        <taxon>Hortaea</taxon>
    </lineage>
</organism>
<name>A0A3M7DT18_HORWE</name>
<feature type="region of interest" description="Disordered" evidence="1">
    <location>
        <begin position="127"/>
        <end position="233"/>
    </location>
</feature>
<evidence type="ECO:0000313" key="3">
    <source>
        <dbReference type="Proteomes" id="UP000281468"/>
    </source>
</evidence>
<feature type="compositionally biased region" description="Low complexity" evidence="1">
    <location>
        <begin position="442"/>
        <end position="459"/>
    </location>
</feature>
<feature type="compositionally biased region" description="Gly residues" evidence="1">
    <location>
        <begin position="380"/>
        <end position="396"/>
    </location>
</feature>
<comment type="caution">
    <text evidence="2">The sequence shown here is derived from an EMBL/GenBank/DDBJ whole genome shotgun (WGS) entry which is preliminary data.</text>
</comment>
<feature type="compositionally biased region" description="Basic and acidic residues" evidence="1">
    <location>
        <begin position="358"/>
        <end position="367"/>
    </location>
</feature>
<dbReference type="PANTHER" id="PTHR28307:SF2">
    <property type="entry name" value="PROTEIN PAL1"/>
    <property type="match status" value="1"/>
</dbReference>
<dbReference type="Pfam" id="PF08316">
    <property type="entry name" value="Pal1"/>
    <property type="match status" value="1"/>
</dbReference>
<dbReference type="GO" id="GO:0005737">
    <property type="term" value="C:cytoplasm"/>
    <property type="evidence" value="ECO:0007669"/>
    <property type="project" value="TreeGrafter"/>
</dbReference>
<feature type="compositionally biased region" description="Pro residues" evidence="1">
    <location>
        <begin position="45"/>
        <end position="60"/>
    </location>
</feature>
<feature type="compositionally biased region" description="Gly residues" evidence="1">
    <location>
        <begin position="417"/>
        <end position="426"/>
    </location>
</feature>
<feature type="compositionally biased region" description="Basic and acidic residues" evidence="1">
    <location>
        <begin position="183"/>
        <end position="228"/>
    </location>
</feature>
<dbReference type="PANTHER" id="PTHR28307">
    <property type="entry name" value="PROTEIN PAL1"/>
    <property type="match status" value="1"/>
</dbReference>
<accession>A0A3M7DT18</accession>
<gene>
    <name evidence="2" type="ORF">D0862_15125</name>
</gene>
<proteinExistence type="predicted"/>
<evidence type="ECO:0000256" key="1">
    <source>
        <dbReference type="SAM" id="MobiDB-lite"/>
    </source>
</evidence>
<sequence>MALAAGGTAPDRQPSPNRQTIAFSSNNPFRNRGTSPSPQSGAFPIAPPPPPQQAPPPPRPSNMSKNPFLDASEMTTSPRKGSAPPTAGVTEDIFITLHEQFTNYFGDYRKICPCLIHPMVLTVQPPPRAAPQVRSGTLPPPIHRPSASGERRPAPPRPSRGVESPPKREHRPRPRGMSESSVMDERERLHRRDRERSERPPRTESEERRRRERRREREDRHRREAEKTRKVRKAQGLDIIDKLDVTGIYGPGLIHHDGPFDACNPHRNKTSGKSRRPAPMQAFGADSMNMVLGGSGPLRSKLDLDKIHGTGVEGFTDYASTRKQDTNIVNPYERFEQVHGDATDGLGTSTFLEGAPASRRDQQRRESEDQEAMFAKAGMAGSGGNNGGSGGNGGGLTRKKSLAQRFRGMSNTRKVSGGNGGTGAGGLSLDRRSPEARYNNNPPSSSLLDSPPRADLPPAGQKAVSAGGPSRASTRDNEINPFDREYYDSAYEKKGAQIRIAEQQQERPNGGSRIRAGSSPRNATLTRSITADSAQQVRGRRSDEEGKGGGATAAGAANAGSASGGGGGGGFLSRMKSIRGGRRARPERKE</sequence>
<dbReference type="AlphaFoldDB" id="A0A3M7DT18"/>
<evidence type="ECO:0000313" key="2">
    <source>
        <dbReference type="EMBL" id="RMY67056.1"/>
    </source>
</evidence>